<evidence type="ECO:0000256" key="1">
    <source>
        <dbReference type="SAM" id="Phobius"/>
    </source>
</evidence>
<name>A0A1I0YG42_9CELL</name>
<evidence type="ECO:0000313" key="4">
    <source>
        <dbReference type="Proteomes" id="UP000199012"/>
    </source>
</evidence>
<accession>A0A1I0YG42</accession>
<proteinExistence type="predicted"/>
<organism evidence="3 4">
    <name type="scientific">Cellulomonas marina</name>
    <dbReference type="NCBI Taxonomy" id="988821"/>
    <lineage>
        <taxon>Bacteria</taxon>
        <taxon>Bacillati</taxon>
        <taxon>Actinomycetota</taxon>
        <taxon>Actinomycetes</taxon>
        <taxon>Micrococcales</taxon>
        <taxon>Cellulomonadaceae</taxon>
        <taxon>Cellulomonas</taxon>
    </lineage>
</organism>
<keyword evidence="1" id="KW-0812">Transmembrane</keyword>
<keyword evidence="1" id="KW-0472">Membrane</keyword>
<dbReference type="STRING" id="988821.SAMN05421867_10793"/>
<gene>
    <name evidence="3" type="ORF">SAMN05421867_10793</name>
</gene>
<evidence type="ECO:0000313" key="3">
    <source>
        <dbReference type="EMBL" id="SFB11470.1"/>
    </source>
</evidence>
<feature type="domain" description="DUF4214" evidence="2">
    <location>
        <begin position="290"/>
        <end position="355"/>
    </location>
</feature>
<evidence type="ECO:0000259" key="2">
    <source>
        <dbReference type="Pfam" id="PF13946"/>
    </source>
</evidence>
<feature type="domain" description="DUF4214" evidence="2">
    <location>
        <begin position="201"/>
        <end position="252"/>
    </location>
</feature>
<feature type="transmembrane region" description="Helical" evidence="1">
    <location>
        <begin position="36"/>
        <end position="58"/>
    </location>
</feature>
<dbReference type="AlphaFoldDB" id="A0A1I0YG42"/>
<sequence>MARRAYSARAVRTAPTGTNGAVRVVEAEARRRGRRALGVALPAAVVLGVVPVTLPALLSGASAAEDLPVDRVLAEPSDAFRLPSTAGVDVQCAGPVGTAVVTLQPAVNAGWPTRTVDGVEQARLGDVTVTVDGATVLSRPDAHAAVATATTEVLTSGGAPGAAPLALVTGQVVALTVAHAERSVTTSVTVECAPAAPPADSADQAVVVRLYQDFLDRDPAPAELAGQVARLEAGTANRFDLAAELSRSDEWISVVVTGFYEDTLHRAPDAGGLAGWTAAARAGLPVAEIAASFYASEEYYRTVAGGDDAAWVTDLYRVLLLREPDAAGLDGWVRALGAGMSRTTLAYGFYQSQETLQVRVEALYQRLLGRSAEPGAMAVWTPVVRDQGDLQLAAFLAGSEEYYRRG</sequence>
<dbReference type="EMBL" id="FOKA01000007">
    <property type="protein sequence ID" value="SFB11470.1"/>
    <property type="molecule type" value="Genomic_DNA"/>
</dbReference>
<reference evidence="3 4" key="1">
    <citation type="submission" date="2016-10" db="EMBL/GenBank/DDBJ databases">
        <authorList>
            <person name="de Groot N.N."/>
        </authorList>
    </citation>
    <scope>NUCLEOTIDE SEQUENCE [LARGE SCALE GENOMIC DNA]</scope>
    <source>
        <strain evidence="3 4">CGMCC 4.6945</strain>
    </source>
</reference>
<dbReference type="Pfam" id="PF13946">
    <property type="entry name" value="DUF4214"/>
    <property type="match status" value="2"/>
</dbReference>
<dbReference type="InterPro" id="IPR025282">
    <property type="entry name" value="DUF4214"/>
</dbReference>
<keyword evidence="4" id="KW-1185">Reference proteome</keyword>
<dbReference type="Proteomes" id="UP000199012">
    <property type="component" value="Unassembled WGS sequence"/>
</dbReference>
<protein>
    <recommendedName>
        <fullName evidence="2">DUF4214 domain-containing protein</fullName>
    </recommendedName>
</protein>
<keyword evidence="1" id="KW-1133">Transmembrane helix</keyword>